<organism evidence="3">
    <name type="scientific">marine metagenome</name>
    <dbReference type="NCBI Taxonomy" id="408172"/>
    <lineage>
        <taxon>unclassified sequences</taxon>
        <taxon>metagenomes</taxon>
        <taxon>ecological metagenomes</taxon>
    </lineage>
</organism>
<evidence type="ECO:0000313" key="3">
    <source>
        <dbReference type="EMBL" id="SVE48931.1"/>
    </source>
</evidence>
<feature type="non-terminal residue" evidence="3">
    <location>
        <position position="180"/>
    </location>
</feature>
<gene>
    <name evidence="3" type="ORF">METZ01_LOCUS501785</name>
</gene>
<dbReference type="GO" id="GO:0004315">
    <property type="term" value="F:3-oxoacyl-[acyl-carrier-protein] synthase activity"/>
    <property type="evidence" value="ECO:0007669"/>
    <property type="project" value="TreeGrafter"/>
</dbReference>
<dbReference type="PANTHER" id="PTHR11712:SF336">
    <property type="entry name" value="3-OXOACYL-[ACYL-CARRIER-PROTEIN] SYNTHASE, MITOCHONDRIAL"/>
    <property type="match status" value="1"/>
</dbReference>
<dbReference type="Gene3D" id="3.40.47.10">
    <property type="match status" value="1"/>
</dbReference>
<sequence>VQTKAVITGIGAITPLGLTADESWEKLRLGHSGVSHITSFDASELDVQIAAEVKGFLPENYMDLKASRRMSRFAQFCVAAAKEAAQDAKLELTTEEKPRAASAIATGAGGILNTFEEMGNYVTKGPSRVSPFFIPLMAPNMGACQVAMTLGLRGPALASTAACASGLYSFIEAQQLISSG</sequence>
<protein>
    <recommendedName>
        <fullName evidence="2">Beta-ketoacyl synthase-like N-terminal domain-containing protein</fullName>
    </recommendedName>
</protein>
<dbReference type="Pfam" id="PF00109">
    <property type="entry name" value="ketoacyl-synt"/>
    <property type="match status" value="1"/>
</dbReference>
<proteinExistence type="predicted"/>
<dbReference type="GO" id="GO:0005829">
    <property type="term" value="C:cytosol"/>
    <property type="evidence" value="ECO:0007669"/>
    <property type="project" value="TreeGrafter"/>
</dbReference>
<feature type="non-terminal residue" evidence="3">
    <location>
        <position position="1"/>
    </location>
</feature>
<feature type="domain" description="Beta-ketoacyl synthase-like N-terminal" evidence="2">
    <location>
        <begin position="6"/>
        <end position="180"/>
    </location>
</feature>
<dbReference type="SUPFAM" id="SSF53901">
    <property type="entry name" value="Thiolase-like"/>
    <property type="match status" value="1"/>
</dbReference>
<accession>A0A383DWR4</accession>
<reference evidence="3" key="1">
    <citation type="submission" date="2018-05" db="EMBL/GenBank/DDBJ databases">
        <authorList>
            <person name="Lanie J.A."/>
            <person name="Ng W.-L."/>
            <person name="Kazmierczak K.M."/>
            <person name="Andrzejewski T.M."/>
            <person name="Davidsen T.M."/>
            <person name="Wayne K.J."/>
            <person name="Tettelin H."/>
            <person name="Glass J.I."/>
            <person name="Rusch D."/>
            <person name="Podicherti R."/>
            <person name="Tsui H.-C.T."/>
            <person name="Winkler M.E."/>
        </authorList>
    </citation>
    <scope>NUCLEOTIDE SEQUENCE</scope>
</reference>
<dbReference type="EMBL" id="UINC01220843">
    <property type="protein sequence ID" value="SVE48931.1"/>
    <property type="molecule type" value="Genomic_DNA"/>
</dbReference>
<dbReference type="AlphaFoldDB" id="A0A383DWR4"/>
<evidence type="ECO:0000256" key="1">
    <source>
        <dbReference type="ARBA" id="ARBA00022679"/>
    </source>
</evidence>
<dbReference type="InterPro" id="IPR016039">
    <property type="entry name" value="Thiolase-like"/>
</dbReference>
<evidence type="ECO:0000259" key="2">
    <source>
        <dbReference type="Pfam" id="PF00109"/>
    </source>
</evidence>
<dbReference type="InterPro" id="IPR000794">
    <property type="entry name" value="Beta-ketoacyl_synthase"/>
</dbReference>
<dbReference type="InterPro" id="IPR014030">
    <property type="entry name" value="Ketoacyl_synth_N"/>
</dbReference>
<dbReference type="PANTHER" id="PTHR11712">
    <property type="entry name" value="POLYKETIDE SYNTHASE-RELATED"/>
    <property type="match status" value="1"/>
</dbReference>
<name>A0A383DWR4_9ZZZZ</name>
<keyword evidence="1" id="KW-0808">Transferase</keyword>
<dbReference type="GO" id="GO:0006633">
    <property type="term" value="P:fatty acid biosynthetic process"/>
    <property type="evidence" value="ECO:0007669"/>
    <property type="project" value="TreeGrafter"/>
</dbReference>